<keyword evidence="8 11" id="KW-0627">Porphyrin biosynthesis</keyword>
<proteinExistence type="inferred from homology"/>
<dbReference type="Gene3D" id="3.40.1500.10">
    <property type="entry name" value="Coproporphyrinogen III oxidase, aerobic"/>
    <property type="match status" value="1"/>
</dbReference>
<comment type="catalytic activity">
    <reaction evidence="9 11">
        <text>coproporphyrinogen III + O2 + 2 H(+) = protoporphyrinogen IX + 2 CO2 + 2 H2O</text>
        <dbReference type="Rhea" id="RHEA:18257"/>
        <dbReference type="ChEBI" id="CHEBI:15377"/>
        <dbReference type="ChEBI" id="CHEBI:15378"/>
        <dbReference type="ChEBI" id="CHEBI:15379"/>
        <dbReference type="ChEBI" id="CHEBI:16526"/>
        <dbReference type="ChEBI" id="CHEBI:57307"/>
        <dbReference type="ChEBI" id="CHEBI:57309"/>
        <dbReference type="EC" id="1.3.3.3"/>
    </reaction>
</comment>
<comment type="function">
    <text evidence="10 11">Involved in the heme biosynthesis. Catalyzes the aerobic oxidative decarboxylation of propionate groups of rings A and B of coproporphyrinogen-III to yield the vinyl groups in protoporphyrinogen-IX.</text>
</comment>
<feature type="active site" description="Proton donor" evidence="11">
    <location>
        <position position="113"/>
    </location>
</feature>
<gene>
    <name evidence="11" type="primary">hemF</name>
    <name evidence="12" type="ORF">BCO71171_07005</name>
</gene>
<dbReference type="Proteomes" id="UP000494182">
    <property type="component" value="Unassembled WGS sequence"/>
</dbReference>
<evidence type="ECO:0000256" key="10">
    <source>
        <dbReference type="ARBA" id="ARBA00059657"/>
    </source>
</evidence>
<dbReference type="UniPathway" id="UPA00251">
    <property type="reaction ID" value="UER00322"/>
</dbReference>
<evidence type="ECO:0000256" key="1">
    <source>
        <dbReference type="ARBA" id="ARBA00004496"/>
    </source>
</evidence>
<dbReference type="EC" id="1.3.3.3" evidence="11"/>
<dbReference type="PROSITE" id="PS01021">
    <property type="entry name" value="COPROGEN_OXIDASE"/>
    <property type="match status" value="1"/>
</dbReference>
<dbReference type="PANTHER" id="PTHR10755:SF0">
    <property type="entry name" value="OXYGEN-DEPENDENT COPROPORPHYRINOGEN-III OXIDASE, MITOCHONDRIAL"/>
    <property type="match status" value="1"/>
</dbReference>
<dbReference type="SUPFAM" id="SSF102886">
    <property type="entry name" value="Coproporphyrinogen III oxidase"/>
    <property type="match status" value="1"/>
</dbReference>
<feature type="region of interest" description="Important for dimerization" evidence="11">
    <location>
        <begin position="247"/>
        <end position="282"/>
    </location>
</feature>
<evidence type="ECO:0000256" key="7">
    <source>
        <dbReference type="ARBA" id="ARBA00023133"/>
    </source>
</evidence>
<dbReference type="NCBIfam" id="NF003727">
    <property type="entry name" value="PRK05330.1"/>
    <property type="match status" value="1"/>
</dbReference>
<comment type="pathway">
    <text evidence="2 11">Porphyrin-containing compound metabolism; protoporphyrin-IX biosynthesis; protoporphyrinogen-IX from coproporphyrinogen-III (O2 route): step 1/1.</text>
</comment>
<dbReference type="GO" id="GO:0042803">
    <property type="term" value="F:protein homodimerization activity"/>
    <property type="evidence" value="ECO:0007669"/>
    <property type="project" value="UniProtKB-UniRule"/>
</dbReference>
<dbReference type="PANTHER" id="PTHR10755">
    <property type="entry name" value="COPROPORPHYRINOGEN III OXIDASE, MITOCHONDRIAL"/>
    <property type="match status" value="1"/>
</dbReference>
<evidence type="ECO:0000256" key="6">
    <source>
        <dbReference type="ARBA" id="ARBA00023002"/>
    </source>
</evidence>
<evidence type="ECO:0000256" key="8">
    <source>
        <dbReference type="ARBA" id="ARBA00023244"/>
    </source>
</evidence>
<keyword evidence="11" id="KW-0479">Metal-binding</keyword>
<dbReference type="GO" id="GO:0004109">
    <property type="term" value="F:coproporphyrinogen oxidase activity"/>
    <property type="evidence" value="ECO:0007669"/>
    <property type="project" value="UniProtKB-UniRule"/>
</dbReference>
<keyword evidence="6 11" id="KW-0560">Oxidoreductase</keyword>
<evidence type="ECO:0000313" key="12">
    <source>
        <dbReference type="EMBL" id="VWD63356.1"/>
    </source>
</evidence>
<evidence type="ECO:0000313" key="13">
    <source>
        <dbReference type="Proteomes" id="UP000494182"/>
    </source>
</evidence>
<dbReference type="HAMAP" id="MF_00333">
    <property type="entry name" value="Coprogen_oxidas"/>
    <property type="match status" value="1"/>
</dbReference>
<feature type="site" description="Important for dimerization" evidence="11">
    <location>
        <position position="182"/>
    </location>
</feature>
<feature type="binding site" evidence="11">
    <location>
        <position position="103"/>
    </location>
    <ligand>
        <name>a divalent metal cation</name>
        <dbReference type="ChEBI" id="CHEBI:60240"/>
    </ligand>
</feature>
<keyword evidence="7 11" id="KW-0350">Heme biosynthesis</keyword>
<dbReference type="PRINTS" id="PR00073">
    <property type="entry name" value="COPRGNOXDASE"/>
</dbReference>
<keyword evidence="5 11" id="KW-0963">Cytoplasm</keyword>
<evidence type="ECO:0000256" key="9">
    <source>
        <dbReference type="ARBA" id="ARBA00049102"/>
    </source>
</evidence>
<sequence>MTDSTYDVARVRTYLQGLQTRIADALGALDGTPLATDAWQRGPAERLRGGGCTRILEGGRVFERAGIGFSDVAGDALPPSASAARPQLAGRGFEALGVSLVLHPRNPYCPTVHMNVRMLIATKPGEEPVFWFGGGMDLTPVYGFEDDARHFHQTCKDALDPFGVELYPRFKKWCDEYFFLKHRNEMRGIGGIFFDDFSEPGFERSFDLMQSVGDAFLQAYLPIVERRAELPYGERERDFQAYRRGRYVEFNLVFDRGTLFGLQSGGRTESILMSMPPVANWRYNWQPEPGSPEARLYSDFIVPRDWV</sequence>
<dbReference type="InterPro" id="IPR018375">
    <property type="entry name" value="Coprogen_oxidase_CS"/>
</dbReference>
<name>A0A6P3C796_9BURK</name>
<feature type="binding site" evidence="11">
    <location>
        <position position="152"/>
    </location>
    <ligand>
        <name>a divalent metal cation</name>
        <dbReference type="ChEBI" id="CHEBI:60240"/>
    </ligand>
</feature>
<dbReference type="GO" id="GO:0046872">
    <property type="term" value="F:metal ion binding"/>
    <property type="evidence" value="ECO:0007669"/>
    <property type="project" value="UniProtKB-KW"/>
</dbReference>
<feature type="binding site" evidence="11">
    <location>
        <position position="99"/>
    </location>
    <ligand>
        <name>substrate</name>
    </ligand>
</feature>
<dbReference type="FunFam" id="3.40.1500.10:FF:000001">
    <property type="entry name" value="Oxygen-dependent coproporphyrinogen-III oxidase"/>
    <property type="match status" value="1"/>
</dbReference>
<evidence type="ECO:0000256" key="2">
    <source>
        <dbReference type="ARBA" id="ARBA00005168"/>
    </source>
</evidence>
<dbReference type="PIRSF" id="PIRSF000166">
    <property type="entry name" value="Coproporphyri_ox"/>
    <property type="match status" value="1"/>
</dbReference>
<comment type="similarity">
    <text evidence="3 11">Belongs to the aerobic coproporphyrinogen-III oxidase family.</text>
</comment>
<dbReference type="GO" id="GO:0006782">
    <property type="term" value="P:protoporphyrinogen IX biosynthetic process"/>
    <property type="evidence" value="ECO:0007669"/>
    <property type="project" value="UniProtKB-UniRule"/>
</dbReference>
<feature type="binding site" evidence="11">
    <location>
        <position position="182"/>
    </location>
    <ligand>
        <name>a divalent metal cation</name>
        <dbReference type="ChEBI" id="CHEBI:60240"/>
    </ligand>
</feature>
<dbReference type="EMBL" id="CABVQT010000028">
    <property type="protein sequence ID" value="VWD63356.1"/>
    <property type="molecule type" value="Genomic_DNA"/>
</dbReference>
<dbReference type="GO" id="GO:0005737">
    <property type="term" value="C:cytoplasm"/>
    <property type="evidence" value="ECO:0007669"/>
    <property type="project" value="UniProtKB-SubCell"/>
</dbReference>
<evidence type="ECO:0000256" key="3">
    <source>
        <dbReference type="ARBA" id="ARBA00010644"/>
    </source>
</evidence>
<dbReference type="Pfam" id="PF01218">
    <property type="entry name" value="Coprogen_oxidas"/>
    <property type="match status" value="1"/>
</dbReference>
<comment type="subunit">
    <text evidence="4 11">Homodimer.</text>
</comment>
<dbReference type="RefSeq" id="WP_089426004.1">
    <property type="nucleotide sequence ID" value="NZ_CABVQT010000028.1"/>
</dbReference>
<dbReference type="AlphaFoldDB" id="A0A6P3C796"/>
<feature type="binding site" evidence="11">
    <location>
        <begin position="115"/>
        <end position="117"/>
    </location>
    <ligand>
        <name>substrate</name>
    </ligand>
</feature>
<dbReference type="InterPro" id="IPR001260">
    <property type="entry name" value="Coprogen_oxidase_aer"/>
</dbReference>
<accession>A0A6P3C796</accession>
<protein>
    <recommendedName>
        <fullName evidence="11">Oxygen-dependent coproporphyrinogen-III oxidase</fullName>
        <shortName evidence="11">CPO</shortName>
        <shortName evidence="11">Coprogen oxidase</shortName>
        <shortName evidence="11">Coproporphyrinogenase</shortName>
        <ecNumber evidence="11">1.3.3.3</ecNumber>
    </recommendedName>
</protein>
<reference evidence="12 13" key="1">
    <citation type="submission" date="2019-09" db="EMBL/GenBank/DDBJ databases">
        <authorList>
            <person name="Depoorter E."/>
        </authorList>
    </citation>
    <scope>NUCLEOTIDE SEQUENCE [LARGE SCALE GENOMIC DNA]</scope>
    <source>
        <strain evidence="12">R-71171</strain>
    </source>
</reference>
<comment type="cofactor">
    <cofactor evidence="11">
        <name>a divalent metal cation</name>
        <dbReference type="ChEBI" id="CHEBI:60240"/>
    </cofactor>
</comment>
<comment type="subcellular location">
    <subcellularLocation>
        <location evidence="1 11">Cytoplasm</location>
    </subcellularLocation>
</comment>
<feature type="binding site" evidence="11">
    <location>
        <begin position="265"/>
        <end position="267"/>
    </location>
    <ligand>
        <name>substrate</name>
    </ligand>
</feature>
<evidence type="ECO:0000256" key="5">
    <source>
        <dbReference type="ARBA" id="ARBA00022490"/>
    </source>
</evidence>
<evidence type="ECO:0000256" key="4">
    <source>
        <dbReference type="ARBA" id="ARBA00011738"/>
    </source>
</evidence>
<dbReference type="InterPro" id="IPR036406">
    <property type="entry name" value="Coprogen_oxidase_aer_sf"/>
</dbReference>
<organism evidence="12 13">
    <name type="scientific">Burkholderia contaminans</name>
    <dbReference type="NCBI Taxonomy" id="488447"/>
    <lineage>
        <taxon>Bacteria</taxon>
        <taxon>Pseudomonadati</taxon>
        <taxon>Pseudomonadota</taxon>
        <taxon>Betaproteobacteria</taxon>
        <taxon>Burkholderiales</taxon>
        <taxon>Burkholderiaceae</taxon>
        <taxon>Burkholderia</taxon>
        <taxon>Burkholderia cepacia complex</taxon>
    </lineage>
</organism>
<evidence type="ECO:0000256" key="11">
    <source>
        <dbReference type="HAMAP-Rule" id="MF_00333"/>
    </source>
</evidence>
<feature type="binding site" evidence="11">
    <location>
        <position position="113"/>
    </location>
    <ligand>
        <name>a divalent metal cation</name>
        <dbReference type="ChEBI" id="CHEBI:60240"/>
    </ligand>
</feature>